<name>A0ABR3QB55_9TREE</name>
<sequence>MSLLASTSRRASAAAPALARSSFVAAKAPKGNPHDLQPTDSRLDVLREVLYPANTAAPGQASPVGARHPNHLARIQHVLPSHEAYETVERAYQLLRRRETEARQRALRAKFAALTDACDELEAVTTRGVNRQVYDSAMVRISHASSAYTAAAQGIAQGKRKTAESRFIENRVPGLVPREAWIPTETRGKGWNYEWTRPLNA</sequence>
<comment type="caution">
    <text evidence="1">The sequence shown here is derived from an EMBL/GenBank/DDBJ whole genome shotgun (WGS) entry which is preliminary data.</text>
</comment>
<keyword evidence="2" id="KW-1185">Reference proteome</keyword>
<dbReference type="GeneID" id="95983595"/>
<accession>A0ABR3QB55</accession>
<reference evidence="1 2" key="1">
    <citation type="submission" date="2023-08" db="EMBL/GenBank/DDBJ databases">
        <title>Annotated Genome Sequence of Vanrija albida AlHP1.</title>
        <authorList>
            <person name="Herzog R."/>
        </authorList>
    </citation>
    <scope>NUCLEOTIDE SEQUENCE [LARGE SCALE GENOMIC DNA]</scope>
    <source>
        <strain evidence="1 2">AlHP1</strain>
    </source>
</reference>
<proteinExistence type="predicted"/>
<dbReference type="PANTHER" id="PTHR39150">
    <property type="entry name" value="54S RIBOSOMAL PROTEIN L28, MITOCHONDRIAL"/>
    <property type="match status" value="1"/>
</dbReference>
<dbReference type="InterPro" id="IPR042831">
    <property type="entry name" value="Ribosomal_mL40_fung"/>
</dbReference>
<dbReference type="RefSeq" id="XP_069211532.1">
    <property type="nucleotide sequence ID" value="XM_069351146.1"/>
</dbReference>
<evidence type="ECO:0000313" key="1">
    <source>
        <dbReference type="EMBL" id="KAL1411588.1"/>
    </source>
</evidence>
<evidence type="ECO:0000313" key="2">
    <source>
        <dbReference type="Proteomes" id="UP001565368"/>
    </source>
</evidence>
<dbReference type="Gene3D" id="6.10.250.3440">
    <property type="match status" value="1"/>
</dbReference>
<organism evidence="1 2">
    <name type="scientific">Vanrija albida</name>
    <dbReference type="NCBI Taxonomy" id="181172"/>
    <lineage>
        <taxon>Eukaryota</taxon>
        <taxon>Fungi</taxon>
        <taxon>Dikarya</taxon>
        <taxon>Basidiomycota</taxon>
        <taxon>Agaricomycotina</taxon>
        <taxon>Tremellomycetes</taxon>
        <taxon>Trichosporonales</taxon>
        <taxon>Trichosporonaceae</taxon>
        <taxon>Vanrija</taxon>
    </lineage>
</organism>
<dbReference type="PANTHER" id="PTHR39150:SF1">
    <property type="entry name" value="LARGE RIBOSOMAL SUBUNIT PROTEIN ML40"/>
    <property type="match status" value="1"/>
</dbReference>
<gene>
    <name evidence="1" type="ORF">Q8F55_002552</name>
</gene>
<protein>
    <submittedName>
        <fullName evidence="1">Uncharacterized protein</fullName>
    </submittedName>
</protein>
<dbReference type="Proteomes" id="UP001565368">
    <property type="component" value="Unassembled WGS sequence"/>
</dbReference>
<dbReference type="EMBL" id="JBBXJM010000002">
    <property type="protein sequence ID" value="KAL1411588.1"/>
    <property type="molecule type" value="Genomic_DNA"/>
</dbReference>